<protein>
    <submittedName>
        <fullName evidence="2">Uncharacterized protein</fullName>
    </submittedName>
</protein>
<dbReference type="EMBL" id="JAPDMQ010000800">
    <property type="protein sequence ID" value="KAK0520404.1"/>
    <property type="molecule type" value="Genomic_DNA"/>
</dbReference>
<name>A0AAN6JH22_9BASI</name>
<proteinExistence type="predicted"/>
<gene>
    <name evidence="2" type="ORF">OC842_007110</name>
</gene>
<dbReference type="AlphaFoldDB" id="A0AAN6JH22"/>
<dbReference type="SUPFAM" id="SSF56784">
    <property type="entry name" value="HAD-like"/>
    <property type="match status" value="1"/>
</dbReference>
<keyword evidence="3" id="KW-1185">Reference proteome</keyword>
<dbReference type="Gene3D" id="3.40.50.1000">
    <property type="entry name" value="HAD superfamily/HAD-like"/>
    <property type="match status" value="1"/>
</dbReference>
<dbReference type="InterPro" id="IPR044924">
    <property type="entry name" value="HAD-SF_hydro_IA_REG-2-like_cap"/>
</dbReference>
<evidence type="ECO:0000313" key="2">
    <source>
        <dbReference type="EMBL" id="KAK0520404.1"/>
    </source>
</evidence>
<evidence type="ECO:0000313" key="3">
    <source>
        <dbReference type="Proteomes" id="UP001176521"/>
    </source>
</evidence>
<feature type="region of interest" description="Disordered" evidence="1">
    <location>
        <begin position="290"/>
        <end position="316"/>
    </location>
</feature>
<reference evidence="2" key="1">
    <citation type="journal article" date="2023" name="PhytoFront">
        <title>Draft Genome Resources of Seven Strains of Tilletia horrida, Causal Agent of Kernel Smut of Rice.</title>
        <authorList>
            <person name="Khanal S."/>
            <person name="Antony Babu S."/>
            <person name="Zhou X.G."/>
        </authorList>
    </citation>
    <scope>NUCLEOTIDE SEQUENCE</scope>
    <source>
        <strain evidence="2">TX3</strain>
    </source>
</reference>
<dbReference type="PANTHER" id="PTHR46191">
    <property type="match status" value="1"/>
</dbReference>
<dbReference type="Pfam" id="PF00702">
    <property type="entry name" value="Hydrolase"/>
    <property type="match status" value="1"/>
</dbReference>
<dbReference type="InterPro" id="IPR023214">
    <property type="entry name" value="HAD_sf"/>
</dbReference>
<evidence type="ECO:0000256" key="1">
    <source>
        <dbReference type="SAM" id="MobiDB-lite"/>
    </source>
</evidence>
<dbReference type="Gene3D" id="1.10.150.720">
    <property type="entry name" value="Haloacid dehalogenase-like hydrolase"/>
    <property type="match status" value="1"/>
</dbReference>
<dbReference type="PANTHER" id="PTHR46191:SF2">
    <property type="entry name" value="HALOACID DEHALOGENASE-LIKE HYDROLASE DOMAIN-CONTAINING PROTEIN 3"/>
    <property type="match status" value="1"/>
</dbReference>
<sequence length="335" mass="36167">MTAAHRLLPAPSPAAVRLVLFDAFDTLARPRQPPHIQYANEARALGVRWAPSSLRGEDERRAYEDEAIRVAFKEGVPVLLLTILSLSYHLQWEQAAFKRTLAEHPRYGLSTGLGSPSAWWALLINSTFTALTAHPPPPSLTTALLARFASARAYALFDDVLPALAQLRSLRAPSCVCVNVGIATNSDAAILSALGALGLGEHMNLGLTSSSSPSRTEEPAPVLSYTAPAEKPHPAFFQHALERASAHLRLATPLEPHQALYVGDQLHEDYWAAKDAGLRALWLRRRDSGAAAASNQPVQAPPRVAGREGAEEGEEVGSLLEMVDIVRRWNGPAAS</sequence>
<dbReference type="Proteomes" id="UP001176521">
    <property type="component" value="Unassembled WGS sequence"/>
</dbReference>
<accession>A0AAN6JH22</accession>
<dbReference type="GO" id="GO:0005634">
    <property type="term" value="C:nucleus"/>
    <property type="evidence" value="ECO:0007669"/>
    <property type="project" value="TreeGrafter"/>
</dbReference>
<organism evidence="2 3">
    <name type="scientific">Tilletia horrida</name>
    <dbReference type="NCBI Taxonomy" id="155126"/>
    <lineage>
        <taxon>Eukaryota</taxon>
        <taxon>Fungi</taxon>
        <taxon>Dikarya</taxon>
        <taxon>Basidiomycota</taxon>
        <taxon>Ustilaginomycotina</taxon>
        <taxon>Exobasidiomycetes</taxon>
        <taxon>Tilletiales</taxon>
        <taxon>Tilletiaceae</taxon>
        <taxon>Tilletia</taxon>
    </lineage>
</organism>
<dbReference type="InterPro" id="IPR051828">
    <property type="entry name" value="HAD-like_hydrolase_domain"/>
</dbReference>
<comment type="caution">
    <text evidence="2">The sequence shown here is derived from an EMBL/GenBank/DDBJ whole genome shotgun (WGS) entry which is preliminary data.</text>
</comment>
<dbReference type="InterPro" id="IPR036412">
    <property type="entry name" value="HAD-like_sf"/>
</dbReference>